<organism evidence="2">
    <name type="scientific">viral metagenome</name>
    <dbReference type="NCBI Taxonomy" id="1070528"/>
    <lineage>
        <taxon>unclassified sequences</taxon>
        <taxon>metagenomes</taxon>
        <taxon>organismal metagenomes</taxon>
    </lineage>
</organism>
<sequence length="573" mass="67097">MNFIKGGGVKSDNIFNYIKSIGFEIETTDIVKFNIKEEDGREILVNSALTNETSGYDNDEPDEYVNIIDTGSLQFKITNDSAEDTYFNEEIEKISEAADCDETVFKLSIPKNRYLTQGEYDIKMLRHDELINCGFFSDVEWIITHYRPNKSPNVILESFLKSMSMLKDHLSQLVTIPNSRLLYLDEDEFVNYENASVNQTYVLPDTSLLYFNNIYTNTDHGEIRAKNYDITQNLEVVVQMTFGCDILHIYRIMRKLLSVDFTSANLQKIKDILHRNPENEKIKEIDNLIRNIETGESFDVQIITATLNIVKSIFENYNKTSKYPLPSNDTTKKIQMYFFLIFYKIYIYLNLFLSDKESRPLFKMMSSFMVRHTNYMLYTEIKKLMRELFPDKTDSEILKIIEKLIVPLDKNKNLRPLFVHEFMNESIKEKYMKPSYFSKGSKNIGNPLYSITDYFAHFERELADEEMRDWLVANSIDEKSAKYPLDYDTVIVEFRDFPTFCYMQILIEGSDKLCDELLDINVGVFSMKIINEFMNSSSKTQSRLTKRASNLSKRASNPTRRSTHTRLKRHATI</sequence>
<dbReference type="AlphaFoldDB" id="A0A6C0HSI8"/>
<feature type="region of interest" description="Disordered" evidence="1">
    <location>
        <begin position="540"/>
        <end position="573"/>
    </location>
</feature>
<protein>
    <submittedName>
        <fullName evidence="2">Uncharacterized protein</fullName>
    </submittedName>
</protein>
<feature type="compositionally biased region" description="Basic residues" evidence="1">
    <location>
        <begin position="561"/>
        <end position="573"/>
    </location>
</feature>
<proteinExistence type="predicted"/>
<evidence type="ECO:0000256" key="1">
    <source>
        <dbReference type="SAM" id="MobiDB-lite"/>
    </source>
</evidence>
<name>A0A6C0HSI8_9ZZZZ</name>
<feature type="compositionally biased region" description="Polar residues" evidence="1">
    <location>
        <begin position="540"/>
        <end position="560"/>
    </location>
</feature>
<dbReference type="EMBL" id="MN740006">
    <property type="protein sequence ID" value="QHT83095.1"/>
    <property type="molecule type" value="Genomic_DNA"/>
</dbReference>
<accession>A0A6C0HSI8</accession>
<evidence type="ECO:0000313" key="2">
    <source>
        <dbReference type="EMBL" id="QHT83095.1"/>
    </source>
</evidence>
<reference evidence="2" key="1">
    <citation type="journal article" date="2020" name="Nature">
        <title>Giant virus diversity and host interactions through global metagenomics.</title>
        <authorList>
            <person name="Schulz F."/>
            <person name="Roux S."/>
            <person name="Paez-Espino D."/>
            <person name="Jungbluth S."/>
            <person name="Walsh D.A."/>
            <person name="Denef V.J."/>
            <person name="McMahon K.D."/>
            <person name="Konstantinidis K.T."/>
            <person name="Eloe-Fadrosh E.A."/>
            <person name="Kyrpides N.C."/>
            <person name="Woyke T."/>
        </authorList>
    </citation>
    <scope>NUCLEOTIDE SEQUENCE</scope>
    <source>
        <strain evidence="2">GVMAG-M-3300023184-167</strain>
    </source>
</reference>